<organism evidence="2 3">
    <name type="scientific">Paracoccus salipaludis</name>
    <dbReference type="NCBI Taxonomy" id="2032623"/>
    <lineage>
        <taxon>Bacteria</taxon>
        <taxon>Pseudomonadati</taxon>
        <taxon>Pseudomonadota</taxon>
        <taxon>Alphaproteobacteria</taxon>
        <taxon>Rhodobacterales</taxon>
        <taxon>Paracoccaceae</taxon>
        <taxon>Paracoccus</taxon>
    </lineage>
</organism>
<name>A0A2A2GN87_9RHOB</name>
<feature type="chain" id="PRO_5012426185" description="Serine protease" evidence="1">
    <location>
        <begin position="20"/>
        <end position="306"/>
    </location>
</feature>
<dbReference type="SUPFAM" id="SSF50494">
    <property type="entry name" value="Trypsin-like serine proteases"/>
    <property type="match status" value="1"/>
</dbReference>
<dbReference type="Proteomes" id="UP000218023">
    <property type="component" value="Unassembled WGS sequence"/>
</dbReference>
<dbReference type="OrthoDB" id="8455335at2"/>
<protein>
    <recommendedName>
        <fullName evidence="4">Serine protease</fullName>
    </recommendedName>
</protein>
<dbReference type="RefSeq" id="WP_095639075.1">
    <property type="nucleotide sequence ID" value="NZ_NSJZ01000002.1"/>
</dbReference>
<dbReference type="PANTHER" id="PTHR21004">
    <property type="entry name" value="SERINE PROTEASE-RELATED"/>
    <property type="match status" value="1"/>
</dbReference>
<dbReference type="AlphaFoldDB" id="A0A2A2GN87"/>
<dbReference type="InterPro" id="IPR039245">
    <property type="entry name" value="TYSND1/DEG15"/>
</dbReference>
<evidence type="ECO:0000313" key="2">
    <source>
        <dbReference type="EMBL" id="PAU98393.1"/>
    </source>
</evidence>
<comment type="caution">
    <text evidence="2">The sequence shown here is derived from an EMBL/GenBank/DDBJ whole genome shotgun (WGS) entry which is preliminary data.</text>
</comment>
<dbReference type="EMBL" id="NSJZ01000002">
    <property type="protein sequence ID" value="PAU98393.1"/>
    <property type="molecule type" value="Genomic_DNA"/>
</dbReference>
<evidence type="ECO:0008006" key="4">
    <source>
        <dbReference type="Google" id="ProtNLM"/>
    </source>
</evidence>
<sequence length="306" mass="31443">MRPLSVAAALALLLPSAAAGDELDPTIVHIECSEPGGTPRKGTGVVISQNGMVLTAKHVVLGTSPTRRDDTSCSGSLGHALAGKSGMSFQTVSTAYDAALLKYPGLVDAPHVQFCQVEPRHKRAEVIASGFPLLSATGQPSERKGILATIEPDGKGLLESDAATTSGMSGGRVTFTENGTLVGIVSGVSPDPATGYPNAYAVLAASRLAPEFGQFGLASDPALCGARQRIVPTVVDSAAPWVAGDDPLPLGMKAGEGFCYLVRVWGEFDDIADAVEIALQDGEYVLQGKNASSPGDHGAVAECVRF</sequence>
<dbReference type="Pfam" id="PF13365">
    <property type="entry name" value="Trypsin_2"/>
    <property type="match status" value="1"/>
</dbReference>
<dbReference type="InterPro" id="IPR043504">
    <property type="entry name" value="Peptidase_S1_PA_chymotrypsin"/>
</dbReference>
<evidence type="ECO:0000256" key="1">
    <source>
        <dbReference type="SAM" id="SignalP"/>
    </source>
</evidence>
<keyword evidence="3" id="KW-1185">Reference proteome</keyword>
<keyword evidence="1" id="KW-0732">Signal</keyword>
<dbReference type="Gene3D" id="2.40.10.10">
    <property type="entry name" value="Trypsin-like serine proteases"/>
    <property type="match status" value="2"/>
</dbReference>
<gene>
    <name evidence="2" type="ORF">CK240_04245</name>
</gene>
<dbReference type="PANTHER" id="PTHR21004:SF0">
    <property type="entry name" value="PEROXISOMAL LEADER PEPTIDE-PROCESSING PROTEASE"/>
    <property type="match status" value="1"/>
</dbReference>
<dbReference type="InterPro" id="IPR009003">
    <property type="entry name" value="Peptidase_S1_PA"/>
</dbReference>
<accession>A0A2A2GN87</accession>
<proteinExistence type="predicted"/>
<dbReference type="GO" id="GO:0004252">
    <property type="term" value="F:serine-type endopeptidase activity"/>
    <property type="evidence" value="ECO:0007669"/>
    <property type="project" value="InterPro"/>
</dbReference>
<feature type="signal peptide" evidence="1">
    <location>
        <begin position="1"/>
        <end position="19"/>
    </location>
</feature>
<evidence type="ECO:0000313" key="3">
    <source>
        <dbReference type="Proteomes" id="UP000218023"/>
    </source>
</evidence>
<reference evidence="2 3" key="1">
    <citation type="submission" date="2017-09" db="EMBL/GenBank/DDBJ databases">
        <title>Paracoccus alkalisoli sp. nov., isolated from saline alkaline soil.</title>
        <authorList>
            <person name="Dong X."/>
            <person name="Zhang G."/>
        </authorList>
    </citation>
    <scope>NUCLEOTIDE SEQUENCE [LARGE SCALE GENOMIC DNA]</scope>
    <source>
        <strain evidence="2 3">WN007</strain>
    </source>
</reference>
<dbReference type="GO" id="GO:0016485">
    <property type="term" value="P:protein processing"/>
    <property type="evidence" value="ECO:0007669"/>
    <property type="project" value="InterPro"/>
</dbReference>